<keyword evidence="2" id="KW-1185">Reference proteome</keyword>
<dbReference type="PANTHER" id="PTHR33018:SF31">
    <property type="entry name" value="TRANSPOSASE, PTTA_EN_SPM, PLANT"/>
    <property type="match status" value="1"/>
</dbReference>
<evidence type="ECO:0000313" key="2">
    <source>
        <dbReference type="Proteomes" id="UP000501690"/>
    </source>
</evidence>
<organism evidence="1 2">
    <name type="scientific">Vigna unguiculata</name>
    <name type="common">Cowpea</name>
    <dbReference type="NCBI Taxonomy" id="3917"/>
    <lineage>
        <taxon>Eukaryota</taxon>
        <taxon>Viridiplantae</taxon>
        <taxon>Streptophyta</taxon>
        <taxon>Embryophyta</taxon>
        <taxon>Tracheophyta</taxon>
        <taxon>Spermatophyta</taxon>
        <taxon>Magnoliopsida</taxon>
        <taxon>eudicotyledons</taxon>
        <taxon>Gunneridae</taxon>
        <taxon>Pentapetalae</taxon>
        <taxon>rosids</taxon>
        <taxon>fabids</taxon>
        <taxon>Fabales</taxon>
        <taxon>Fabaceae</taxon>
        <taxon>Papilionoideae</taxon>
        <taxon>50 kb inversion clade</taxon>
        <taxon>NPAAA clade</taxon>
        <taxon>indigoferoid/millettioid clade</taxon>
        <taxon>Phaseoleae</taxon>
        <taxon>Vigna</taxon>
    </lineage>
</organism>
<reference evidence="1 2" key="1">
    <citation type="submission" date="2019-04" db="EMBL/GenBank/DDBJ databases">
        <title>An improved genome assembly and genetic linkage map for asparagus bean, Vigna unguiculata ssp. sesquipedialis.</title>
        <authorList>
            <person name="Xia Q."/>
            <person name="Zhang R."/>
            <person name="Dong Y."/>
        </authorList>
    </citation>
    <scope>NUCLEOTIDE SEQUENCE [LARGE SCALE GENOMIC DNA]</scope>
    <source>
        <tissue evidence="1">Leaf</tissue>
    </source>
</reference>
<dbReference type="PANTHER" id="PTHR33018">
    <property type="entry name" value="OS10G0338966 PROTEIN-RELATED"/>
    <property type="match status" value="1"/>
</dbReference>
<evidence type="ECO:0008006" key="3">
    <source>
        <dbReference type="Google" id="ProtNLM"/>
    </source>
</evidence>
<dbReference type="Proteomes" id="UP000501690">
    <property type="component" value="Linkage Group LG3"/>
</dbReference>
<sequence length="188" mass="22079">MTSHSEDDNLPFEEAKWKKGVVMMKKIIRAKNKLLRTFRTNLANTYLKDENGNYIENPPTEPPEKYASMISEDVWKDFVVKRMDTSFEEKILKNKERASHSKYPYRGSRNGYARQEQEMELGSNVSNIPRQELWKHARVNKAGEIENEDIQQVWNKCVSNIVTNYTIRRDEVMLAQTSLLKLYVSQSI</sequence>
<evidence type="ECO:0000313" key="1">
    <source>
        <dbReference type="EMBL" id="QCD86782.1"/>
    </source>
</evidence>
<accession>A0A4D6LDU3</accession>
<name>A0A4D6LDU3_VIGUN</name>
<proteinExistence type="predicted"/>
<dbReference type="AlphaFoldDB" id="A0A4D6LDU3"/>
<protein>
    <recommendedName>
        <fullName evidence="3">Transposase</fullName>
    </recommendedName>
</protein>
<gene>
    <name evidence="1" type="ORF">DEO72_LG3g1308</name>
</gene>
<dbReference type="EMBL" id="CP039347">
    <property type="protein sequence ID" value="QCD86782.1"/>
    <property type="molecule type" value="Genomic_DNA"/>
</dbReference>